<gene>
    <name evidence="1" type="ORF">BDK51DRAFT_34818</name>
</gene>
<sequence>MSNKASKKHLRVRLQCCSPDRSQYDISLSTIQYSPFASRRRGPREMGPVPTQEIVVIELIDQLNARGQRVFAFIRMTQVKLKLEVVEHGQTVGEQGDEPRGVDAFEVKILESAPDRVRELKSEFRTYAPSQLSNPQGRKRRTTSVEKLPEGDLCVYGVE</sequence>
<reference evidence="2" key="1">
    <citation type="journal article" date="2018" name="Nat. Microbiol.">
        <title>Leveraging single-cell genomics to expand the fungal tree of life.</title>
        <authorList>
            <person name="Ahrendt S.R."/>
            <person name="Quandt C.A."/>
            <person name="Ciobanu D."/>
            <person name="Clum A."/>
            <person name="Salamov A."/>
            <person name="Andreopoulos B."/>
            <person name="Cheng J.F."/>
            <person name="Woyke T."/>
            <person name="Pelin A."/>
            <person name="Henrissat B."/>
            <person name="Reynolds N.K."/>
            <person name="Benny G.L."/>
            <person name="Smith M.E."/>
            <person name="James T.Y."/>
            <person name="Grigoriev I.V."/>
        </authorList>
    </citation>
    <scope>NUCLEOTIDE SEQUENCE [LARGE SCALE GENOMIC DNA]</scope>
</reference>
<evidence type="ECO:0000313" key="2">
    <source>
        <dbReference type="Proteomes" id="UP000269721"/>
    </source>
</evidence>
<evidence type="ECO:0000313" key="1">
    <source>
        <dbReference type="EMBL" id="RKO92679.1"/>
    </source>
</evidence>
<keyword evidence="2" id="KW-1185">Reference proteome</keyword>
<proteinExistence type="predicted"/>
<dbReference type="Proteomes" id="UP000269721">
    <property type="component" value="Unassembled WGS sequence"/>
</dbReference>
<dbReference type="AlphaFoldDB" id="A0A4P9WIH7"/>
<dbReference type="EMBL" id="KZ994539">
    <property type="protein sequence ID" value="RKO92679.1"/>
    <property type="molecule type" value="Genomic_DNA"/>
</dbReference>
<organism evidence="1 2">
    <name type="scientific">Blyttiomyces helicus</name>
    <dbReference type="NCBI Taxonomy" id="388810"/>
    <lineage>
        <taxon>Eukaryota</taxon>
        <taxon>Fungi</taxon>
        <taxon>Fungi incertae sedis</taxon>
        <taxon>Chytridiomycota</taxon>
        <taxon>Chytridiomycota incertae sedis</taxon>
        <taxon>Chytridiomycetes</taxon>
        <taxon>Chytridiomycetes incertae sedis</taxon>
        <taxon>Blyttiomyces</taxon>
    </lineage>
</organism>
<protein>
    <submittedName>
        <fullName evidence="1">Uncharacterized protein</fullName>
    </submittedName>
</protein>
<accession>A0A4P9WIH7</accession>
<name>A0A4P9WIH7_9FUNG</name>